<comment type="caution">
    <text evidence="1">The sequence shown here is derived from an EMBL/GenBank/DDBJ whole genome shotgun (WGS) entry which is preliminary data.</text>
</comment>
<protein>
    <submittedName>
        <fullName evidence="1">Uncharacterized protein</fullName>
    </submittedName>
</protein>
<dbReference type="Pfam" id="PF15603">
    <property type="entry name" value="Imm74"/>
    <property type="match status" value="1"/>
</dbReference>
<evidence type="ECO:0000313" key="1">
    <source>
        <dbReference type="EMBL" id="MYN20054.1"/>
    </source>
</evidence>
<dbReference type="EMBL" id="WWCV01000062">
    <property type="protein sequence ID" value="MYN20054.1"/>
    <property type="molecule type" value="Genomic_DNA"/>
</dbReference>
<name>A0A845HT80_9BURK</name>
<dbReference type="InterPro" id="IPR028148">
    <property type="entry name" value="Imm74"/>
</dbReference>
<dbReference type="RefSeq" id="WP_161092421.1">
    <property type="nucleotide sequence ID" value="NZ_WWCV01000062.1"/>
</dbReference>
<organism evidence="1 2">
    <name type="scientific">Duganella vulcania</name>
    <dbReference type="NCBI Taxonomy" id="2692166"/>
    <lineage>
        <taxon>Bacteria</taxon>
        <taxon>Pseudomonadati</taxon>
        <taxon>Pseudomonadota</taxon>
        <taxon>Betaproteobacteria</taxon>
        <taxon>Burkholderiales</taxon>
        <taxon>Oxalobacteraceae</taxon>
        <taxon>Telluria group</taxon>
        <taxon>Duganella</taxon>
    </lineage>
</organism>
<reference evidence="1 2" key="1">
    <citation type="submission" date="2019-12" db="EMBL/GenBank/DDBJ databases">
        <title>Novel species isolated from a subtropical stream in China.</title>
        <authorList>
            <person name="Lu H."/>
        </authorList>
    </citation>
    <scope>NUCLEOTIDE SEQUENCE [LARGE SCALE GENOMIC DNA]</scope>
    <source>
        <strain evidence="1 2">FT107W</strain>
    </source>
</reference>
<dbReference type="Proteomes" id="UP000484875">
    <property type="component" value="Unassembled WGS sequence"/>
</dbReference>
<evidence type="ECO:0000313" key="2">
    <source>
        <dbReference type="Proteomes" id="UP000484875"/>
    </source>
</evidence>
<proteinExistence type="predicted"/>
<keyword evidence="2" id="KW-1185">Reference proteome</keyword>
<sequence>MILSVSRGSIKVSLDGKAVTVPGEMLFPSSGKVGFVISLRDLKHWDYPNQDIQLTGEDIARIIDDISSDFEKGGHSLEMG</sequence>
<accession>A0A845HT80</accession>
<dbReference type="AlphaFoldDB" id="A0A845HT80"/>
<gene>
    <name evidence="1" type="ORF">GTP81_25260</name>
</gene>